<sequence>MNSETICSSTRRWYNLRAHRSKGQSTVMFFLKCSDKSWLPSFNPFISIGYVEEASIIFPLWQQWVYVLQQQGKEKFLLHKKFVSEANSMTFRRGPLACCAVVDNRLLLSSSVSTPLLSHCLPSTVSITCNASFPFRHSRCKKK</sequence>
<gene>
    <name evidence="1" type="primary">NCL1_24386</name>
    <name evidence="1" type="ORF">TNCV_4662621</name>
</gene>
<evidence type="ECO:0000313" key="1">
    <source>
        <dbReference type="EMBL" id="GFY09071.1"/>
    </source>
</evidence>
<reference evidence="1" key="1">
    <citation type="submission" date="2020-08" db="EMBL/GenBank/DDBJ databases">
        <title>Multicomponent nature underlies the extraordinary mechanical properties of spider dragline silk.</title>
        <authorList>
            <person name="Kono N."/>
            <person name="Nakamura H."/>
            <person name="Mori M."/>
            <person name="Yoshida Y."/>
            <person name="Ohtoshi R."/>
            <person name="Malay A.D."/>
            <person name="Moran D.A.P."/>
            <person name="Tomita M."/>
            <person name="Numata K."/>
            <person name="Arakawa K."/>
        </authorList>
    </citation>
    <scope>NUCLEOTIDE SEQUENCE</scope>
</reference>
<dbReference type="EMBL" id="BMAU01021284">
    <property type="protein sequence ID" value="GFY09071.1"/>
    <property type="molecule type" value="Genomic_DNA"/>
</dbReference>
<dbReference type="Proteomes" id="UP000887159">
    <property type="component" value="Unassembled WGS sequence"/>
</dbReference>
<dbReference type="AlphaFoldDB" id="A0A8X6S9N7"/>
<name>A0A8X6S9N7_TRICX</name>
<proteinExistence type="predicted"/>
<accession>A0A8X6S9N7</accession>
<keyword evidence="2" id="KW-1185">Reference proteome</keyword>
<comment type="caution">
    <text evidence="1">The sequence shown here is derived from an EMBL/GenBank/DDBJ whole genome shotgun (WGS) entry which is preliminary data.</text>
</comment>
<evidence type="ECO:0000313" key="2">
    <source>
        <dbReference type="Proteomes" id="UP000887159"/>
    </source>
</evidence>
<organism evidence="1 2">
    <name type="scientific">Trichonephila clavipes</name>
    <name type="common">Golden silk orbweaver</name>
    <name type="synonym">Nephila clavipes</name>
    <dbReference type="NCBI Taxonomy" id="2585209"/>
    <lineage>
        <taxon>Eukaryota</taxon>
        <taxon>Metazoa</taxon>
        <taxon>Ecdysozoa</taxon>
        <taxon>Arthropoda</taxon>
        <taxon>Chelicerata</taxon>
        <taxon>Arachnida</taxon>
        <taxon>Araneae</taxon>
        <taxon>Araneomorphae</taxon>
        <taxon>Entelegynae</taxon>
        <taxon>Araneoidea</taxon>
        <taxon>Nephilidae</taxon>
        <taxon>Trichonephila</taxon>
    </lineage>
</organism>
<protein>
    <submittedName>
        <fullName evidence="1">Uncharacterized protein</fullName>
    </submittedName>
</protein>